<sequence>MIRRSLVALSAMTLGMMCAAHAAVGVTPPAMYAPQLWQGRSEAVLHVLNRLDAHLETISVPVGSTVTYRTLSIAVESCVSRPPSLAADAGALLHLRDSGDTTRPPFDGWMMANEPGIAVYGSPLYDVRVVSCGGVSVAPNPGPLPVPPKPVLPGGDAPEVAGDGGGAPVPLAPDAQAPIPLAPPDNAATSLVPSAPPVQPQQKAAPSDLAPPEAVDPGLQ</sequence>
<evidence type="ECO:0000313" key="4">
    <source>
        <dbReference type="Proteomes" id="UP000677812"/>
    </source>
</evidence>
<keyword evidence="2" id="KW-0732">Signal</keyword>
<name>A0ABS5E8J3_9PROT</name>
<dbReference type="InterPro" id="IPR019225">
    <property type="entry name" value="DUF2155"/>
</dbReference>
<keyword evidence="4" id="KW-1185">Reference proteome</keyword>
<accession>A0ABS5E8J3</accession>
<feature type="signal peptide" evidence="2">
    <location>
        <begin position="1"/>
        <end position="22"/>
    </location>
</feature>
<gene>
    <name evidence="3" type="ORF">KB213_09190</name>
</gene>
<dbReference type="EMBL" id="JAGRQH010000006">
    <property type="protein sequence ID" value="MBR0560223.1"/>
    <property type="molecule type" value="Genomic_DNA"/>
</dbReference>
<proteinExistence type="predicted"/>
<comment type="caution">
    <text evidence="3">The sequence shown here is derived from an EMBL/GenBank/DDBJ whole genome shotgun (WGS) entry which is preliminary data.</text>
</comment>
<feature type="region of interest" description="Disordered" evidence="1">
    <location>
        <begin position="140"/>
        <end position="220"/>
    </location>
</feature>
<reference evidence="3 4" key="1">
    <citation type="submission" date="2021-04" db="EMBL/GenBank/DDBJ databases">
        <title>The complete genome sequence of Neokomagataea sp. TBRC 2177.</title>
        <authorList>
            <person name="Charoenyingcharoen P."/>
            <person name="Yukphan P."/>
        </authorList>
    </citation>
    <scope>NUCLEOTIDE SEQUENCE [LARGE SCALE GENOMIC DNA]</scope>
    <source>
        <strain evidence="3 4">TBRC 2177</strain>
    </source>
</reference>
<dbReference type="RefSeq" id="WP_211682418.1">
    <property type="nucleotide sequence ID" value="NZ_JAGRQH010000006.1"/>
</dbReference>
<evidence type="ECO:0000256" key="2">
    <source>
        <dbReference type="SAM" id="SignalP"/>
    </source>
</evidence>
<protein>
    <submittedName>
        <fullName evidence="3">DUF2155 domain-containing protein</fullName>
    </submittedName>
</protein>
<feature type="compositionally biased region" description="Pro residues" evidence="1">
    <location>
        <begin position="140"/>
        <end position="151"/>
    </location>
</feature>
<dbReference type="Proteomes" id="UP000677812">
    <property type="component" value="Unassembled WGS sequence"/>
</dbReference>
<organism evidence="3 4">
    <name type="scientific">Neokomagataea anthophila</name>
    <dbReference type="NCBI Taxonomy" id="2826925"/>
    <lineage>
        <taxon>Bacteria</taxon>
        <taxon>Pseudomonadati</taxon>
        <taxon>Pseudomonadota</taxon>
        <taxon>Alphaproteobacteria</taxon>
        <taxon>Acetobacterales</taxon>
        <taxon>Acetobacteraceae</taxon>
        <taxon>Neokomagataea</taxon>
    </lineage>
</organism>
<evidence type="ECO:0000256" key="1">
    <source>
        <dbReference type="SAM" id="MobiDB-lite"/>
    </source>
</evidence>
<dbReference type="Pfam" id="PF09923">
    <property type="entry name" value="DUF2155"/>
    <property type="match status" value="1"/>
</dbReference>
<feature type="chain" id="PRO_5047212329" evidence="2">
    <location>
        <begin position="23"/>
        <end position="220"/>
    </location>
</feature>
<evidence type="ECO:0000313" key="3">
    <source>
        <dbReference type="EMBL" id="MBR0560223.1"/>
    </source>
</evidence>